<feature type="binding site" evidence="9">
    <location>
        <begin position="64"/>
        <end position="66"/>
    </location>
    <ligand>
        <name>ATP</name>
        <dbReference type="ChEBI" id="CHEBI:30616"/>
    </ligand>
</feature>
<dbReference type="Gene3D" id="3.40.50.2020">
    <property type="match status" value="2"/>
</dbReference>
<dbReference type="GO" id="GO:0002189">
    <property type="term" value="C:ribose phosphate diphosphokinase complex"/>
    <property type="evidence" value="ECO:0007669"/>
    <property type="project" value="TreeGrafter"/>
</dbReference>
<evidence type="ECO:0000256" key="9">
    <source>
        <dbReference type="HAMAP-Rule" id="MF_00583"/>
    </source>
</evidence>
<dbReference type="FunFam" id="3.40.50.2020:FF:000007">
    <property type="entry name" value="Ribose-phosphate pyrophosphokinase"/>
    <property type="match status" value="1"/>
</dbReference>
<evidence type="ECO:0000256" key="7">
    <source>
        <dbReference type="ARBA" id="ARBA00022842"/>
    </source>
</evidence>
<comment type="subcellular location">
    <subcellularLocation>
        <location evidence="9">Cytoplasm</location>
    </subcellularLocation>
</comment>
<dbReference type="GO" id="GO:0005524">
    <property type="term" value="F:ATP binding"/>
    <property type="evidence" value="ECO:0007669"/>
    <property type="project" value="UniProtKB-KW"/>
</dbReference>
<dbReference type="InterPro" id="IPR000842">
    <property type="entry name" value="PRib_PP_synth_CS"/>
</dbReference>
<dbReference type="NCBIfam" id="TIGR01251">
    <property type="entry name" value="ribP_PPkin"/>
    <property type="match status" value="1"/>
</dbReference>
<dbReference type="Pfam" id="PF13793">
    <property type="entry name" value="Pribosyltran_N"/>
    <property type="match status" value="1"/>
</dbReference>
<comment type="cofactor">
    <cofactor evidence="9">
        <name>Mg(2+)</name>
        <dbReference type="ChEBI" id="CHEBI:18420"/>
    </cofactor>
    <text evidence="9">Binds 2 Mg(2+) ions per subunit.</text>
</comment>
<dbReference type="PANTHER" id="PTHR10210:SF41">
    <property type="entry name" value="RIBOSE-PHOSPHATE PYROPHOSPHOKINASE 1, CHLOROPLASTIC"/>
    <property type="match status" value="1"/>
</dbReference>
<gene>
    <name evidence="9" type="primary">prs</name>
    <name evidence="11" type="ORF">JMUB5056_0342</name>
</gene>
<feature type="binding site" evidence="9">
    <location>
        <begin position="123"/>
        <end position="124"/>
    </location>
    <ligand>
        <name>ATP</name>
        <dbReference type="ChEBI" id="CHEBI:30616"/>
    </ligand>
</feature>
<dbReference type="InterPro" id="IPR037515">
    <property type="entry name" value="Rib-P_diPkinase_bac"/>
</dbReference>
<feature type="binding site" evidence="9">
    <location>
        <position position="198"/>
    </location>
    <ligand>
        <name>Mg(2+)</name>
        <dbReference type="ChEBI" id="CHEBI:18420"/>
    </ligand>
</feature>
<dbReference type="GO" id="GO:0009156">
    <property type="term" value="P:ribonucleoside monophosphate biosynthetic process"/>
    <property type="evidence" value="ECO:0007669"/>
    <property type="project" value="InterPro"/>
</dbReference>
<dbReference type="GO" id="GO:0006015">
    <property type="term" value="P:5-phosphoribose 1-diphosphate biosynthetic process"/>
    <property type="evidence" value="ECO:0007669"/>
    <property type="project" value="UniProtKB-UniRule"/>
</dbReference>
<keyword evidence="4 9" id="KW-0547">Nucleotide-binding</keyword>
<dbReference type="InterPro" id="IPR005946">
    <property type="entry name" value="Rib-P_diPkinase"/>
</dbReference>
<dbReference type="GO" id="GO:0005737">
    <property type="term" value="C:cytoplasm"/>
    <property type="evidence" value="ECO:0007669"/>
    <property type="project" value="UniProtKB-SubCell"/>
</dbReference>
<feature type="binding site" evidence="9">
    <location>
        <position position="247"/>
    </location>
    <ligand>
        <name>D-ribose 5-phosphate</name>
        <dbReference type="ChEBI" id="CHEBI:78346"/>
    </ligand>
</feature>
<organism evidence="11 12">
    <name type="scientific">Leptotrichia hongkongensis</name>
    <dbReference type="NCBI Taxonomy" id="554406"/>
    <lineage>
        <taxon>Bacteria</taxon>
        <taxon>Fusobacteriati</taxon>
        <taxon>Fusobacteriota</taxon>
        <taxon>Fusobacteriia</taxon>
        <taxon>Fusobacteriales</taxon>
        <taxon>Leptotrichiaceae</taxon>
        <taxon>Leptotrichia</taxon>
    </lineage>
</organism>
<proteinExistence type="inferred from homology"/>
<feature type="active site" evidence="9">
    <location>
        <position position="221"/>
    </location>
</feature>
<dbReference type="Proteomes" id="UP000321561">
    <property type="component" value="Chromosome"/>
</dbReference>
<feature type="binding site" evidence="9">
    <location>
        <position position="223"/>
    </location>
    <ligand>
        <name>D-ribose 5-phosphate</name>
        <dbReference type="ChEBI" id="CHEBI:78346"/>
    </ligand>
</feature>
<dbReference type="PROSITE" id="PS00114">
    <property type="entry name" value="PRPP_SYNTHASE"/>
    <property type="match status" value="1"/>
</dbReference>
<dbReference type="Pfam" id="PF14572">
    <property type="entry name" value="Pribosyl_synth"/>
    <property type="match status" value="1"/>
</dbReference>
<keyword evidence="9" id="KW-0963">Cytoplasm</keyword>
<keyword evidence="1 9" id="KW-0808">Transferase</keyword>
<dbReference type="InterPro" id="IPR029057">
    <property type="entry name" value="PRTase-like"/>
</dbReference>
<dbReference type="EC" id="2.7.6.1" evidence="9"/>
<dbReference type="HAMAP" id="MF_00583_B">
    <property type="entry name" value="RibP_PPkinase_B"/>
    <property type="match status" value="1"/>
</dbReference>
<dbReference type="PANTHER" id="PTHR10210">
    <property type="entry name" value="RIBOSE-PHOSPHATE DIPHOSPHOKINASE FAMILY MEMBER"/>
    <property type="match status" value="1"/>
</dbReference>
<dbReference type="EMBL" id="AP019846">
    <property type="protein sequence ID" value="BBM58760.1"/>
    <property type="molecule type" value="Genomic_DNA"/>
</dbReference>
<evidence type="ECO:0000259" key="10">
    <source>
        <dbReference type="Pfam" id="PF13793"/>
    </source>
</evidence>
<evidence type="ECO:0000313" key="11">
    <source>
        <dbReference type="EMBL" id="BBM58760.1"/>
    </source>
</evidence>
<comment type="function">
    <text evidence="9">Involved in the biosynthesis of the central metabolite phospho-alpha-D-ribosyl-1-pyrophosphate (PRPP) via the transfer of pyrophosphoryl group from ATP to 1-hydroxyl of ribose-5-phosphate (Rib-5-P).</text>
</comment>
<evidence type="ECO:0000256" key="5">
    <source>
        <dbReference type="ARBA" id="ARBA00022777"/>
    </source>
</evidence>
<sequence length="349" mass="38687">MENKNILIKIQNIERKGNEMITLTKEDKSRIRIFAGTSSEVLAQKIVKYLDMDLSSAEIVRFADGETFAKSNESVRGCKVFIIQSTSKPVNESIMELLVFIDAIKRSSAREIIAIIPYYGYARQDRKASPREPITSKLVANLLTVAGATRVVTMDLHARQIQGFFDIPVDHMEALPILAKHFIKYGFHPEDTVVVSPDVGGVKRARGLANWLHTPLAIIDKRRAKANVSEVMNIIGDIKGKKAILIDDMIDTAGTICNAAQALIDKGASEVYACATHAVFSDPAIERLKNSAFTEVVVTDTIQLPEDRKFDKLKILSTSKMLAEIIKRIATNNPISDLFEMPVDDGNDD</sequence>
<evidence type="ECO:0000256" key="1">
    <source>
        <dbReference type="ARBA" id="ARBA00022679"/>
    </source>
</evidence>
<evidence type="ECO:0000256" key="3">
    <source>
        <dbReference type="ARBA" id="ARBA00022727"/>
    </source>
</evidence>
<comment type="subunit">
    <text evidence="9">Homohexamer.</text>
</comment>
<reference evidence="11 12" key="1">
    <citation type="submission" date="2019-07" db="EMBL/GenBank/DDBJ databases">
        <title>Complete Genome Sequence of Leptotrichia hongkongensis Strain JMUB5056.</title>
        <authorList>
            <person name="Watanabe S."/>
            <person name="Cui L."/>
        </authorList>
    </citation>
    <scope>NUCLEOTIDE SEQUENCE [LARGE SCALE GENOMIC DNA]</scope>
    <source>
        <strain evidence="11 12">JMUB5056</strain>
    </source>
</reference>
<dbReference type="GO" id="GO:0006164">
    <property type="term" value="P:purine nucleotide biosynthetic process"/>
    <property type="evidence" value="ECO:0007669"/>
    <property type="project" value="TreeGrafter"/>
</dbReference>
<feature type="binding site" evidence="9">
    <location>
        <position position="157"/>
    </location>
    <ligand>
        <name>Mg(2+)</name>
        <dbReference type="ChEBI" id="CHEBI:18420"/>
    </ligand>
</feature>
<accession>A0A510L454</accession>
<comment type="pathway">
    <text evidence="9">Metabolic intermediate biosynthesis; 5-phospho-alpha-D-ribose 1-diphosphate biosynthesis; 5-phospho-alpha-D-ribose 1-diphosphate from D-ribose 5-phosphate (route I): step 1/1.</text>
</comment>
<dbReference type="AlphaFoldDB" id="A0A510L454"/>
<dbReference type="UniPathway" id="UPA00087">
    <property type="reaction ID" value="UER00172"/>
</dbReference>
<dbReference type="CDD" id="cd06223">
    <property type="entry name" value="PRTases_typeI"/>
    <property type="match status" value="1"/>
</dbReference>
<keyword evidence="2 9" id="KW-0479">Metal-binding</keyword>
<dbReference type="SMART" id="SM01400">
    <property type="entry name" value="Pribosyltran_N"/>
    <property type="match status" value="1"/>
</dbReference>
<dbReference type="SUPFAM" id="SSF53271">
    <property type="entry name" value="PRTase-like"/>
    <property type="match status" value="1"/>
</dbReference>
<keyword evidence="7 9" id="KW-0460">Magnesium</keyword>
<feature type="binding site" evidence="9">
    <location>
        <begin position="251"/>
        <end position="255"/>
    </location>
    <ligand>
        <name>D-ribose 5-phosphate</name>
        <dbReference type="ChEBI" id="CHEBI:78346"/>
    </ligand>
</feature>
<evidence type="ECO:0000313" key="12">
    <source>
        <dbReference type="Proteomes" id="UP000321561"/>
    </source>
</evidence>
<dbReference type="KEGG" id="lhg:JMUB5056_0342"/>
<dbReference type="GO" id="GO:0000287">
    <property type="term" value="F:magnesium ion binding"/>
    <property type="evidence" value="ECO:0007669"/>
    <property type="project" value="UniProtKB-UniRule"/>
</dbReference>
<keyword evidence="5 9" id="KW-0418">Kinase</keyword>
<dbReference type="GO" id="GO:0004749">
    <property type="term" value="F:ribose phosphate diphosphokinase activity"/>
    <property type="evidence" value="ECO:0007669"/>
    <property type="project" value="UniProtKB-UniRule"/>
</dbReference>
<evidence type="ECO:0000256" key="6">
    <source>
        <dbReference type="ARBA" id="ARBA00022840"/>
    </source>
</evidence>
<feature type="domain" description="Ribose-phosphate pyrophosphokinase N-terminal" evidence="10">
    <location>
        <begin position="31"/>
        <end position="147"/>
    </location>
</feature>
<evidence type="ECO:0000256" key="2">
    <source>
        <dbReference type="ARBA" id="ARBA00022723"/>
    </source>
</evidence>
<dbReference type="InterPro" id="IPR000836">
    <property type="entry name" value="PRTase_dom"/>
</dbReference>
<evidence type="ECO:0000256" key="8">
    <source>
        <dbReference type="ARBA" id="ARBA00049535"/>
    </source>
</evidence>
<dbReference type="NCBIfam" id="NF002320">
    <property type="entry name" value="PRK01259.1"/>
    <property type="match status" value="1"/>
</dbReference>
<evidence type="ECO:0000256" key="4">
    <source>
        <dbReference type="ARBA" id="ARBA00022741"/>
    </source>
</evidence>
<protein>
    <recommendedName>
        <fullName evidence="9">Ribose-phosphate pyrophosphokinase</fullName>
        <shortName evidence="9">RPPK</shortName>
        <ecNumber evidence="9">2.7.6.1</ecNumber>
    </recommendedName>
    <alternativeName>
        <fullName evidence="9">5-phospho-D-ribosyl alpha-1-diphosphate synthase</fullName>
    </alternativeName>
    <alternativeName>
        <fullName evidence="9">Phosphoribosyl diphosphate synthase</fullName>
    </alternativeName>
    <alternativeName>
        <fullName evidence="9">Phosphoribosyl pyrophosphate synthase</fullName>
        <shortName evidence="9">P-Rib-PP synthase</shortName>
        <shortName evidence="9">PRPP synthase</shortName>
        <shortName evidence="9">PRPPase</shortName>
    </alternativeName>
</protein>
<dbReference type="InterPro" id="IPR029099">
    <property type="entry name" value="Pribosyltran_N"/>
</dbReference>
<comment type="catalytic activity">
    <reaction evidence="8 9">
        <text>D-ribose 5-phosphate + ATP = 5-phospho-alpha-D-ribose 1-diphosphate + AMP + H(+)</text>
        <dbReference type="Rhea" id="RHEA:15609"/>
        <dbReference type="ChEBI" id="CHEBI:15378"/>
        <dbReference type="ChEBI" id="CHEBI:30616"/>
        <dbReference type="ChEBI" id="CHEBI:58017"/>
        <dbReference type="ChEBI" id="CHEBI:78346"/>
        <dbReference type="ChEBI" id="CHEBI:456215"/>
        <dbReference type="EC" id="2.7.6.1"/>
    </reaction>
</comment>
<dbReference type="GO" id="GO:0016301">
    <property type="term" value="F:kinase activity"/>
    <property type="evidence" value="ECO:0007669"/>
    <property type="project" value="UniProtKB-KW"/>
</dbReference>
<keyword evidence="6 9" id="KW-0067">ATP-binding</keyword>
<keyword evidence="3 9" id="KW-0545">Nucleotide biosynthesis</keyword>
<name>A0A510L454_9FUSO</name>
<comment type="similarity">
    <text evidence="9">Belongs to the ribose-phosphate pyrophosphokinase family. Class I subfamily.</text>
</comment>